<reference evidence="1 2" key="1">
    <citation type="submission" date="2024-06" db="EMBL/GenBank/DDBJ databases">
        <title>Complete genome of Phlyctema vagabunda strain 19-DSS-EL-015.</title>
        <authorList>
            <person name="Fiorenzani C."/>
        </authorList>
    </citation>
    <scope>NUCLEOTIDE SEQUENCE [LARGE SCALE GENOMIC DNA]</scope>
    <source>
        <strain evidence="1 2">19-DSS-EL-015</strain>
    </source>
</reference>
<dbReference type="EMBL" id="JBFCZG010000002">
    <property type="protein sequence ID" value="KAL3425437.1"/>
    <property type="molecule type" value="Genomic_DNA"/>
</dbReference>
<evidence type="ECO:0000313" key="2">
    <source>
        <dbReference type="Proteomes" id="UP001629113"/>
    </source>
</evidence>
<organism evidence="1 2">
    <name type="scientific">Phlyctema vagabunda</name>
    <dbReference type="NCBI Taxonomy" id="108571"/>
    <lineage>
        <taxon>Eukaryota</taxon>
        <taxon>Fungi</taxon>
        <taxon>Dikarya</taxon>
        <taxon>Ascomycota</taxon>
        <taxon>Pezizomycotina</taxon>
        <taxon>Leotiomycetes</taxon>
        <taxon>Helotiales</taxon>
        <taxon>Dermateaceae</taxon>
        <taxon>Phlyctema</taxon>
    </lineage>
</organism>
<sequence length="50" mass="6138">MDEREQRRVYKINDLSIRSWMIVLVSFRNVFQAFYLCSQRKFEVTGYSNI</sequence>
<protein>
    <submittedName>
        <fullName evidence="1">Uncharacterized protein</fullName>
    </submittedName>
</protein>
<name>A0ABR4PQN3_9HELO</name>
<proteinExistence type="predicted"/>
<keyword evidence="2" id="KW-1185">Reference proteome</keyword>
<comment type="caution">
    <text evidence="1">The sequence shown here is derived from an EMBL/GenBank/DDBJ whole genome shotgun (WGS) entry which is preliminary data.</text>
</comment>
<accession>A0ABR4PQN3</accession>
<gene>
    <name evidence="1" type="ORF">PVAG01_02228</name>
</gene>
<evidence type="ECO:0000313" key="1">
    <source>
        <dbReference type="EMBL" id="KAL3425437.1"/>
    </source>
</evidence>
<dbReference type="Proteomes" id="UP001629113">
    <property type="component" value="Unassembled WGS sequence"/>
</dbReference>